<keyword evidence="2" id="KW-1185">Reference proteome</keyword>
<dbReference type="RefSeq" id="XP_009171035.1">
    <property type="nucleotide sequence ID" value="XM_009172771.1"/>
</dbReference>
<sequence length="133" mass="14841">MTRLGSWWKSRSAHILHLSSVLWNTVHFRANWKISSHGSSAFSSERFADPSMSLSKLRKASIADKALIPPQLLLDKNSTGEVTFGTTGKRNRKSSSKGSSSLFISKIWNAICARNVILSCSNRPRDVYTNTEK</sequence>
<proteinExistence type="predicted"/>
<dbReference type="Proteomes" id="UP000054324">
    <property type="component" value="Unassembled WGS sequence"/>
</dbReference>
<evidence type="ECO:0000313" key="1">
    <source>
        <dbReference type="EMBL" id="KER25250.1"/>
    </source>
</evidence>
<dbReference type="AlphaFoldDB" id="A0A074ZPK6"/>
<evidence type="ECO:0000313" key="2">
    <source>
        <dbReference type="Proteomes" id="UP000054324"/>
    </source>
</evidence>
<reference evidence="1 2" key="1">
    <citation type="submission" date="2013-11" db="EMBL/GenBank/DDBJ databases">
        <title>Opisthorchis viverrini - life in the bile duct.</title>
        <authorList>
            <person name="Young N.D."/>
            <person name="Nagarajan N."/>
            <person name="Lin S.J."/>
            <person name="Korhonen P.K."/>
            <person name="Jex A.R."/>
            <person name="Hall R.S."/>
            <person name="Safavi-Hemami H."/>
            <person name="Kaewkong W."/>
            <person name="Bertrand D."/>
            <person name="Gao S."/>
            <person name="Seet Q."/>
            <person name="Wongkham S."/>
            <person name="Teh B.T."/>
            <person name="Wongkham C."/>
            <person name="Intapan P.M."/>
            <person name="Maleewong W."/>
            <person name="Yang X."/>
            <person name="Hu M."/>
            <person name="Wang Z."/>
            <person name="Hofmann A."/>
            <person name="Sternberg P.W."/>
            <person name="Tan P."/>
            <person name="Wang J."/>
            <person name="Gasser R.B."/>
        </authorList>
    </citation>
    <scope>NUCLEOTIDE SEQUENCE [LARGE SCALE GENOMIC DNA]</scope>
</reference>
<feature type="non-terminal residue" evidence="1">
    <location>
        <position position="133"/>
    </location>
</feature>
<dbReference type="CTD" id="20328420"/>
<dbReference type="KEGG" id="ovi:T265_14254"/>
<accession>A0A074ZPK6</accession>
<dbReference type="EMBL" id="KL596783">
    <property type="protein sequence ID" value="KER25250.1"/>
    <property type="molecule type" value="Genomic_DNA"/>
</dbReference>
<name>A0A074ZPK6_OPIVI</name>
<protein>
    <submittedName>
        <fullName evidence="1">Uncharacterized protein</fullName>
    </submittedName>
</protein>
<organism evidence="1 2">
    <name type="scientific">Opisthorchis viverrini</name>
    <name type="common">Southeast Asian liver fluke</name>
    <dbReference type="NCBI Taxonomy" id="6198"/>
    <lineage>
        <taxon>Eukaryota</taxon>
        <taxon>Metazoa</taxon>
        <taxon>Spiralia</taxon>
        <taxon>Lophotrochozoa</taxon>
        <taxon>Platyhelminthes</taxon>
        <taxon>Trematoda</taxon>
        <taxon>Digenea</taxon>
        <taxon>Opisthorchiida</taxon>
        <taxon>Opisthorchiata</taxon>
        <taxon>Opisthorchiidae</taxon>
        <taxon>Opisthorchis</taxon>
    </lineage>
</organism>
<gene>
    <name evidence="1" type="ORF">T265_14254</name>
</gene>
<dbReference type="GeneID" id="20328420"/>